<comment type="subunit">
    <text evidence="1">Homooctamer.</text>
</comment>
<evidence type="ECO:0000256" key="1">
    <source>
        <dbReference type="ARBA" id="ARBA00011823"/>
    </source>
</evidence>
<organism evidence="4">
    <name type="scientific">Arabidopsis lyrata subsp. lyrata</name>
    <name type="common">Lyre-leaved rock-cress</name>
    <dbReference type="NCBI Taxonomy" id="81972"/>
    <lineage>
        <taxon>Eukaryota</taxon>
        <taxon>Viridiplantae</taxon>
        <taxon>Streptophyta</taxon>
        <taxon>Embryophyta</taxon>
        <taxon>Tracheophyta</taxon>
        <taxon>Spermatophyta</taxon>
        <taxon>Magnoliopsida</taxon>
        <taxon>eudicotyledons</taxon>
        <taxon>Gunneridae</taxon>
        <taxon>Pentapetalae</taxon>
        <taxon>rosids</taxon>
        <taxon>malvids</taxon>
        <taxon>Brassicales</taxon>
        <taxon>Brassicaceae</taxon>
        <taxon>Camelineae</taxon>
        <taxon>Arabidopsis</taxon>
    </lineage>
</organism>
<dbReference type="GO" id="GO:0005737">
    <property type="term" value="C:cytoplasm"/>
    <property type="evidence" value="ECO:0007669"/>
    <property type="project" value="TreeGrafter"/>
</dbReference>
<dbReference type="Proteomes" id="UP000008694">
    <property type="component" value="Unassembled WGS sequence"/>
</dbReference>
<dbReference type="SUPFAM" id="SSF55931">
    <property type="entry name" value="Glutamine synthetase/guanido kinase"/>
    <property type="match status" value="1"/>
</dbReference>
<evidence type="ECO:0000313" key="4">
    <source>
        <dbReference type="Proteomes" id="UP000008694"/>
    </source>
</evidence>
<reference evidence="4" key="1">
    <citation type="journal article" date="2011" name="Nat. Genet.">
        <title>The Arabidopsis lyrata genome sequence and the basis of rapid genome size change.</title>
        <authorList>
            <person name="Hu T.T."/>
            <person name="Pattyn P."/>
            <person name="Bakker E.G."/>
            <person name="Cao J."/>
            <person name="Cheng J.-F."/>
            <person name="Clark R.M."/>
            <person name="Fahlgren N."/>
            <person name="Fawcett J.A."/>
            <person name="Grimwood J."/>
            <person name="Gundlach H."/>
            <person name="Haberer G."/>
            <person name="Hollister J.D."/>
            <person name="Ossowski S."/>
            <person name="Ottilar R.P."/>
            <person name="Salamov A.A."/>
            <person name="Schneeberger K."/>
            <person name="Spannagl M."/>
            <person name="Wang X."/>
            <person name="Yang L."/>
            <person name="Nasrallah M.E."/>
            <person name="Bergelson J."/>
            <person name="Carrington J.C."/>
            <person name="Gaut B.S."/>
            <person name="Schmutz J."/>
            <person name="Mayer K.F.X."/>
            <person name="Van de Peer Y."/>
            <person name="Grigoriev I.V."/>
            <person name="Nordborg M."/>
            <person name="Weigel D."/>
            <person name="Guo Y.-L."/>
        </authorList>
    </citation>
    <scope>NUCLEOTIDE SEQUENCE [LARGE SCALE GENOMIC DNA]</scope>
    <source>
        <strain evidence="4">cv. MN47</strain>
    </source>
</reference>
<dbReference type="Gramene" id="Al_scaffold_0006_2822">
    <property type="protein sequence ID" value="Al_scaffold_0006_2822"/>
    <property type="gene ID" value="Al_scaffold_0006_2822"/>
</dbReference>
<dbReference type="PANTHER" id="PTHR20852:SF118">
    <property type="entry name" value="GLUTAMINE SYNTHETASE, CHLOROPLASTIC_MITOCHONDRIAL"/>
    <property type="match status" value="1"/>
</dbReference>
<name>D7M6Z6_ARALL</name>
<proteinExistence type="predicted"/>
<dbReference type="HOGENOM" id="CLU_853510_0_0_1"/>
<sequence>MLSKAWALKEIHEKWTASTKLMGEGLVAEIKDISQTKHKEDPLHSISLSPLSPQMWSSSDYVFVIRLLPDCNHHTRFFWKRVEYLLEKINSNNTVCRETNLRQRHTFQASLVAEIDDMSKTKDQEDLFHAISLGTNPSFTPDVEFSYYAWCLQFTLLRQDQFSSGNQGFGSLFASLDFLREQNLYLGPYYCGVGADKIWGRDIVDAHYKACLHALINISGTNGEVMPGQKMIESKTTHVPVQDSKLTRLLQSSLTGHGHGHGSVKWRKSKISVTESIRKTHFMPFQLELSRQLKDFSLRYSFLFSSLSRILITCVISDHVLCFKRV</sequence>
<dbReference type="STRING" id="81972.D7M6Z6"/>
<dbReference type="GO" id="GO:0006542">
    <property type="term" value="P:glutamine biosynthetic process"/>
    <property type="evidence" value="ECO:0007669"/>
    <property type="project" value="TreeGrafter"/>
</dbReference>
<dbReference type="eggNOG" id="KOG0683">
    <property type="taxonomic scope" value="Eukaryota"/>
</dbReference>
<dbReference type="PANTHER" id="PTHR20852">
    <property type="entry name" value="GLUTAMINE SYNTHETASE"/>
    <property type="match status" value="1"/>
</dbReference>
<protein>
    <recommendedName>
        <fullName evidence="2">Glutamate--ammonia ligase</fullName>
    </recommendedName>
</protein>
<gene>
    <name evidence="3" type="ORF">ARALYDRAFT_662757</name>
</gene>
<accession>D7M6Z6</accession>
<dbReference type="InterPro" id="IPR014746">
    <property type="entry name" value="Gln_synth/guanido_kin_cat_dom"/>
</dbReference>
<dbReference type="InterPro" id="IPR050292">
    <property type="entry name" value="Glutamine_Synthetase"/>
</dbReference>
<dbReference type="Gene3D" id="3.30.590.10">
    <property type="entry name" value="Glutamine synthetase/guanido kinase, catalytic domain"/>
    <property type="match status" value="1"/>
</dbReference>
<evidence type="ECO:0000313" key="3">
    <source>
        <dbReference type="EMBL" id="EFH50714.1"/>
    </source>
</evidence>
<keyword evidence="4" id="KW-1185">Reference proteome</keyword>
<dbReference type="EMBL" id="GL348718">
    <property type="protein sequence ID" value="EFH50714.1"/>
    <property type="molecule type" value="Genomic_DNA"/>
</dbReference>
<evidence type="ECO:0000256" key="2">
    <source>
        <dbReference type="ARBA" id="ARBA00030668"/>
    </source>
</evidence>
<dbReference type="GO" id="GO:0004356">
    <property type="term" value="F:glutamine synthetase activity"/>
    <property type="evidence" value="ECO:0007669"/>
    <property type="project" value="TreeGrafter"/>
</dbReference>
<dbReference type="AlphaFoldDB" id="D7M6Z6"/>